<evidence type="ECO:0000313" key="1">
    <source>
        <dbReference type="EMBL" id="MBM6913231.1"/>
    </source>
</evidence>
<feature type="non-terminal residue" evidence="1">
    <location>
        <position position="101"/>
    </location>
</feature>
<organism evidence="1 2">
    <name type="scientific">Veillonella magna</name>
    <dbReference type="NCBI Taxonomy" id="464322"/>
    <lineage>
        <taxon>Bacteria</taxon>
        <taxon>Bacillati</taxon>
        <taxon>Bacillota</taxon>
        <taxon>Negativicutes</taxon>
        <taxon>Veillonellales</taxon>
        <taxon>Veillonellaceae</taxon>
        <taxon>Veillonella</taxon>
    </lineage>
</organism>
<name>A0ABS2GGQ0_9FIRM</name>
<dbReference type="PANTHER" id="PTHR34071:SF2">
    <property type="entry name" value="FLAVIN-NUCLEOTIDE-BINDING PROTEIN"/>
    <property type="match status" value="1"/>
</dbReference>
<dbReference type="InterPro" id="IPR024747">
    <property type="entry name" value="Pyridox_Oxase-rel"/>
</dbReference>
<dbReference type="RefSeq" id="WP_205088187.1">
    <property type="nucleotide sequence ID" value="NZ_JACJLA010000014.1"/>
</dbReference>
<dbReference type="SUPFAM" id="SSF50475">
    <property type="entry name" value="FMN-binding split barrel"/>
    <property type="match status" value="1"/>
</dbReference>
<proteinExistence type="predicted"/>
<dbReference type="Pfam" id="PF12900">
    <property type="entry name" value="Pyridox_ox_2"/>
    <property type="match status" value="1"/>
</dbReference>
<keyword evidence="2" id="KW-1185">Reference proteome</keyword>
<gene>
    <name evidence="1" type="ORF">H6A01_07845</name>
</gene>
<dbReference type="InterPro" id="IPR012349">
    <property type="entry name" value="Split_barrel_FMN-bd"/>
</dbReference>
<evidence type="ECO:0000313" key="2">
    <source>
        <dbReference type="Proteomes" id="UP000707138"/>
    </source>
</evidence>
<dbReference type="Proteomes" id="UP000707138">
    <property type="component" value="Unassembled WGS sequence"/>
</dbReference>
<comment type="caution">
    <text evidence="1">The sequence shown here is derived from an EMBL/GenBank/DDBJ whole genome shotgun (WGS) entry which is preliminary data.</text>
</comment>
<accession>A0ABS2GGQ0</accession>
<dbReference type="EMBL" id="JACJLA010000014">
    <property type="protein sequence ID" value="MBM6913231.1"/>
    <property type="molecule type" value="Genomic_DNA"/>
</dbReference>
<dbReference type="Gene3D" id="2.30.110.10">
    <property type="entry name" value="Electron Transport, Fmn-binding Protein, Chain A"/>
    <property type="match status" value="1"/>
</dbReference>
<protein>
    <submittedName>
        <fullName evidence="1">Pyridoxamine 5'-phosphate oxidase family protein</fullName>
    </submittedName>
</protein>
<dbReference type="PANTHER" id="PTHR34071">
    <property type="entry name" value="5-NITROIMIDAZOLE ANTIBIOTICS RESISTANCE PROTEIN, NIMA-FAMILY-RELATED PROTEIN-RELATED"/>
    <property type="match status" value="1"/>
</dbReference>
<sequence length="101" mass="11340">MFRSMRRHKQQLPMSETEAILQQNTSGVLSVIGDGGYPYGVPISYAYKNNKLYFHSALSGHKIDALTTNDKASFTVIDSDLVIPHKFTTLYRSAIAFGRVR</sequence>
<reference evidence="1 2" key="1">
    <citation type="journal article" date="2021" name="Sci. Rep.">
        <title>The distribution of antibiotic resistance genes in chicken gut microbiota commensals.</title>
        <authorList>
            <person name="Juricova H."/>
            <person name="Matiasovicova J."/>
            <person name="Kubasova T."/>
            <person name="Cejkova D."/>
            <person name="Rychlik I."/>
        </authorList>
    </citation>
    <scope>NUCLEOTIDE SEQUENCE [LARGE SCALE GENOMIC DNA]</scope>
    <source>
        <strain evidence="1 2">An537</strain>
    </source>
</reference>